<protein>
    <submittedName>
        <fullName evidence="1">Uncharacterized protein</fullName>
    </submittedName>
</protein>
<keyword evidence="2" id="KW-1185">Reference proteome</keyword>
<accession>A0AAF0TXA4</accession>
<proteinExistence type="predicted"/>
<dbReference type="AlphaFoldDB" id="A0AAF0TXA4"/>
<evidence type="ECO:0000313" key="2">
    <source>
        <dbReference type="Proteomes" id="UP001234989"/>
    </source>
</evidence>
<reference evidence="1" key="1">
    <citation type="submission" date="2023-08" db="EMBL/GenBank/DDBJ databases">
        <title>A de novo genome assembly of Solanum verrucosum Schlechtendal, a Mexican diploid species geographically isolated from the other diploid A-genome species in potato relatives.</title>
        <authorList>
            <person name="Hosaka K."/>
        </authorList>
    </citation>
    <scope>NUCLEOTIDE SEQUENCE</scope>
    <source>
        <tissue evidence="1">Young leaves</tissue>
    </source>
</reference>
<organism evidence="1 2">
    <name type="scientific">Solanum verrucosum</name>
    <dbReference type="NCBI Taxonomy" id="315347"/>
    <lineage>
        <taxon>Eukaryota</taxon>
        <taxon>Viridiplantae</taxon>
        <taxon>Streptophyta</taxon>
        <taxon>Embryophyta</taxon>
        <taxon>Tracheophyta</taxon>
        <taxon>Spermatophyta</taxon>
        <taxon>Magnoliopsida</taxon>
        <taxon>eudicotyledons</taxon>
        <taxon>Gunneridae</taxon>
        <taxon>Pentapetalae</taxon>
        <taxon>asterids</taxon>
        <taxon>lamiids</taxon>
        <taxon>Solanales</taxon>
        <taxon>Solanaceae</taxon>
        <taxon>Solanoideae</taxon>
        <taxon>Solaneae</taxon>
        <taxon>Solanum</taxon>
    </lineage>
</organism>
<sequence length="119" mass="13582">MCKALDRNNGKIPKVTCPFFLFFSLPSPGSNSPRVFSRVFYCFKVVAYFWGISRNIKRTGLVVSKKSFGSEVLMRIFRGMQKVAREDQREVSCCKKSFSKGIGVTAPKARKRDKLKVFL</sequence>
<gene>
    <name evidence="1" type="ORF">MTR67_029109</name>
</gene>
<dbReference type="EMBL" id="CP133617">
    <property type="protein sequence ID" value="WMV35724.1"/>
    <property type="molecule type" value="Genomic_DNA"/>
</dbReference>
<evidence type="ECO:0000313" key="1">
    <source>
        <dbReference type="EMBL" id="WMV35724.1"/>
    </source>
</evidence>
<name>A0AAF0TXA4_SOLVR</name>
<dbReference type="Proteomes" id="UP001234989">
    <property type="component" value="Chromosome 6"/>
</dbReference>